<dbReference type="AlphaFoldDB" id="A0A7I8KYL2"/>
<keyword evidence="2" id="KW-1185">Reference proteome</keyword>
<gene>
    <name evidence="1" type="ORF">SI8410_09012846</name>
</gene>
<evidence type="ECO:0000313" key="1">
    <source>
        <dbReference type="EMBL" id="CAA7402168.1"/>
    </source>
</evidence>
<dbReference type="EMBL" id="LR746272">
    <property type="protein sequence ID" value="CAA7402168.1"/>
    <property type="molecule type" value="Genomic_DNA"/>
</dbReference>
<accession>A0A7I8KYL2</accession>
<reference evidence="1" key="1">
    <citation type="submission" date="2020-02" db="EMBL/GenBank/DDBJ databases">
        <authorList>
            <person name="Scholz U."/>
            <person name="Mascher M."/>
            <person name="Fiebig A."/>
        </authorList>
    </citation>
    <scope>NUCLEOTIDE SEQUENCE</scope>
</reference>
<dbReference type="Proteomes" id="UP000663760">
    <property type="component" value="Chromosome 9"/>
</dbReference>
<evidence type="ECO:0000313" key="2">
    <source>
        <dbReference type="Proteomes" id="UP000663760"/>
    </source>
</evidence>
<proteinExistence type="predicted"/>
<protein>
    <submittedName>
        <fullName evidence="1">Uncharacterized protein</fullName>
    </submittedName>
</protein>
<sequence>MSSPLDVDNFSTKAIEMSFHIWLEIENGCNNLVRVSVDLNHK</sequence>
<name>A0A7I8KYL2_SPIIN</name>
<organism evidence="1 2">
    <name type="scientific">Spirodela intermedia</name>
    <name type="common">Intermediate duckweed</name>
    <dbReference type="NCBI Taxonomy" id="51605"/>
    <lineage>
        <taxon>Eukaryota</taxon>
        <taxon>Viridiplantae</taxon>
        <taxon>Streptophyta</taxon>
        <taxon>Embryophyta</taxon>
        <taxon>Tracheophyta</taxon>
        <taxon>Spermatophyta</taxon>
        <taxon>Magnoliopsida</taxon>
        <taxon>Liliopsida</taxon>
        <taxon>Araceae</taxon>
        <taxon>Lemnoideae</taxon>
        <taxon>Spirodela</taxon>
    </lineage>
</organism>